<dbReference type="GO" id="GO:0016301">
    <property type="term" value="F:kinase activity"/>
    <property type="evidence" value="ECO:0007669"/>
    <property type="project" value="UniProtKB-KW"/>
</dbReference>
<dbReference type="Gene3D" id="3.40.50.300">
    <property type="entry name" value="P-loop containing nucleotide triphosphate hydrolases"/>
    <property type="match status" value="1"/>
</dbReference>
<reference evidence="1" key="1">
    <citation type="submission" date="2020-09" db="EMBL/GenBank/DDBJ databases">
        <authorList>
            <person name="Yoon J.-W."/>
        </authorList>
    </citation>
    <scope>NUCLEOTIDE SEQUENCE</scope>
    <source>
        <strain evidence="1">KMU-158</strain>
    </source>
</reference>
<accession>A0A927BZX2</accession>
<protein>
    <submittedName>
        <fullName evidence="1">HprK-related kinase B</fullName>
    </submittedName>
</protein>
<keyword evidence="1" id="KW-0808">Transferase</keyword>
<dbReference type="Proteomes" id="UP000610558">
    <property type="component" value="Unassembled WGS sequence"/>
</dbReference>
<evidence type="ECO:0000313" key="1">
    <source>
        <dbReference type="EMBL" id="MBD2857482.1"/>
    </source>
</evidence>
<comment type="caution">
    <text evidence="1">The sequence shown here is derived from an EMBL/GenBank/DDBJ whole genome shotgun (WGS) entry which is preliminary data.</text>
</comment>
<dbReference type="RefSeq" id="WP_190761722.1">
    <property type="nucleotide sequence ID" value="NZ_JACXLD010000001.1"/>
</dbReference>
<dbReference type="InterPro" id="IPR027417">
    <property type="entry name" value="P-loop_NTPase"/>
</dbReference>
<sequence length="368" mass="41555">MNTAPSTAAVAEQLLQGHTLLEQDLLLSIDGYGLRVRSNSSALLEKLANYFQHIVGQPEQIHTEVIAIECDAPQLDIDFTDWSREPGKKGRKDSFVELRQGRLLRKVRTGMVFLQQTRRVIAIGPCLLNDNQVINFINAQYMNWLQQRDWIICHAAGLCRGDRGLAIAGFSGGGKSTLMLKMMEDQGLQFSSNDRLFIKRDEEGEVQFAGIPKMPRINPGTIVNNPRLQELIPEARRRELLAMPTETLWELEEKYDAMIDQLYGKERIRHRANLSALLILNWKWDSANPFQLNQVNLSERPELLKAIIKSPGPFYQNASGRFLEDREPLADHAYLNALADIPVYEASGKVDFETLGAAFDQLTGSGNH</sequence>
<dbReference type="NCBIfam" id="TIGR04355">
    <property type="entry name" value="HprK_rel_B"/>
    <property type="match status" value="1"/>
</dbReference>
<dbReference type="AlphaFoldDB" id="A0A927BZX2"/>
<proteinExistence type="predicted"/>
<keyword evidence="2" id="KW-1185">Reference proteome</keyword>
<evidence type="ECO:0000313" key="2">
    <source>
        <dbReference type="Proteomes" id="UP000610558"/>
    </source>
</evidence>
<name>A0A927BZX2_9GAMM</name>
<dbReference type="InterPro" id="IPR027597">
    <property type="entry name" value="HprK-rel_B"/>
</dbReference>
<keyword evidence="1" id="KW-0418">Kinase</keyword>
<dbReference type="SUPFAM" id="SSF53795">
    <property type="entry name" value="PEP carboxykinase-like"/>
    <property type="match status" value="1"/>
</dbReference>
<dbReference type="EMBL" id="JACXLD010000001">
    <property type="protein sequence ID" value="MBD2857482.1"/>
    <property type="molecule type" value="Genomic_DNA"/>
</dbReference>
<gene>
    <name evidence="1" type="ORF">IB286_00585</name>
</gene>
<organism evidence="1 2">
    <name type="scientific">Spongiibacter pelagi</name>
    <dbReference type="NCBI Taxonomy" id="2760804"/>
    <lineage>
        <taxon>Bacteria</taxon>
        <taxon>Pseudomonadati</taxon>
        <taxon>Pseudomonadota</taxon>
        <taxon>Gammaproteobacteria</taxon>
        <taxon>Cellvibrionales</taxon>
        <taxon>Spongiibacteraceae</taxon>
        <taxon>Spongiibacter</taxon>
    </lineage>
</organism>